<dbReference type="Proteomes" id="UP000019805">
    <property type="component" value="Chromosome"/>
</dbReference>
<dbReference type="PATRIC" id="fig|1437824.5.peg.1972"/>
<proteinExistence type="inferred from homology"/>
<keyword evidence="6 9" id="KW-0227">DNA damage</keyword>
<dbReference type="eggNOG" id="COG0350">
    <property type="taxonomic scope" value="Bacteria"/>
</dbReference>
<sequence>MPFHALIPSPLGPILLAADEAGLTGLYFTDQRDLPRVPGVEAAAAVVSDPTAGFQGNRAIRTFKATRERPAGASGELFPPGSAAASAPAPVRRRNGDAADGSGAAAPLRLLQEDTPAAVLAVLEQTRRELDEYWRGERTVFGMPLAPRGTAFQQKVWQALLEVPCGETLSYGELAERAGLGAGHGRAVGTAVGSNPISIIIPCHRILARNGTLNGYGGGLGRKVRLLEIEGFTIR</sequence>
<dbReference type="InterPro" id="IPR036631">
    <property type="entry name" value="MGMT_N_sf"/>
</dbReference>
<dbReference type="Pfam" id="PF01035">
    <property type="entry name" value="DNA_binding_1"/>
    <property type="match status" value="1"/>
</dbReference>
<comment type="miscellaneous">
    <text evidence="9">This enzyme catalyzes only one turnover and therefore is not strictly catalytic. According to one definition, an enzyme is a biocatalyst that acts repeatedly and over many reaction cycles.</text>
</comment>
<feature type="compositionally biased region" description="Low complexity" evidence="10">
    <location>
        <begin position="79"/>
        <end position="90"/>
    </location>
</feature>
<dbReference type="InterPro" id="IPR036388">
    <property type="entry name" value="WH-like_DNA-bd_sf"/>
</dbReference>
<comment type="subcellular location">
    <subcellularLocation>
        <location evidence="9">Cytoplasm</location>
    </subcellularLocation>
</comment>
<comment type="similarity">
    <text evidence="2 9">Belongs to the MGMT family.</text>
</comment>
<evidence type="ECO:0000256" key="9">
    <source>
        <dbReference type="HAMAP-Rule" id="MF_00772"/>
    </source>
</evidence>
<feature type="domain" description="Methylated-DNA-[protein]-cysteine S-methyltransferase DNA binding" evidence="11">
    <location>
        <begin position="151"/>
        <end position="231"/>
    </location>
</feature>
<evidence type="ECO:0000256" key="4">
    <source>
        <dbReference type="ARBA" id="ARBA00022603"/>
    </source>
</evidence>
<dbReference type="GO" id="GO:0003908">
    <property type="term" value="F:methylated-DNA-[protein]-cysteine S-methyltransferase activity"/>
    <property type="evidence" value="ECO:0007669"/>
    <property type="project" value="UniProtKB-UniRule"/>
</dbReference>
<dbReference type="PROSITE" id="PS00374">
    <property type="entry name" value="MGMT"/>
    <property type="match status" value="1"/>
</dbReference>
<dbReference type="InterPro" id="IPR014048">
    <property type="entry name" value="MethylDNA_cys_MeTrfase_DNA-bd"/>
</dbReference>
<keyword evidence="4 9" id="KW-0489">Methyltransferase</keyword>
<dbReference type="InterPro" id="IPR001497">
    <property type="entry name" value="MethylDNA_cys_MeTrfase_AS"/>
</dbReference>
<evidence type="ECO:0000259" key="11">
    <source>
        <dbReference type="Pfam" id="PF01035"/>
    </source>
</evidence>
<comment type="catalytic activity">
    <reaction evidence="1 9">
        <text>a 4-O-methyl-thymidine in DNA + L-cysteinyl-[protein] = a thymidine in DNA + S-methyl-L-cysteinyl-[protein]</text>
        <dbReference type="Rhea" id="RHEA:53428"/>
        <dbReference type="Rhea" id="RHEA-COMP:10131"/>
        <dbReference type="Rhea" id="RHEA-COMP:10132"/>
        <dbReference type="Rhea" id="RHEA-COMP:13555"/>
        <dbReference type="Rhea" id="RHEA-COMP:13556"/>
        <dbReference type="ChEBI" id="CHEBI:29950"/>
        <dbReference type="ChEBI" id="CHEBI:82612"/>
        <dbReference type="ChEBI" id="CHEBI:137386"/>
        <dbReference type="ChEBI" id="CHEBI:137387"/>
        <dbReference type="EC" id="2.1.1.63"/>
    </reaction>
</comment>
<accession>W8WXZ6</accession>
<evidence type="ECO:0000256" key="6">
    <source>
        <dbReference type="ARBA" id="ARBA00022763"/>
    </source>
</evidence>
<dbReference type="RefSeq" id="WP_052355758.1">
    <property type="nucleotide sequence ID" value="NZ_HG916765.1"/>
</dbReference>
<dbReference type="GO" id="GO:0006307">
    <property type="term" value="P:DNA alkylation repair"/>
    <property type="evidence" value="ECO:0007669"/>
    <property type="project" value="UniProtKB-UniRule"/>
</dbReference>
<evidence type="ECO:0000256" key="7">
    <source>
        <dbReference type="ARBA" id="ARBA00023204"/>
    </source>
</evidence>
<dbReference type="InterPro" id="IPR036217">
    <property type="entry name" value="MethylDNA_cys_MeTrfase_DNAb"/>
</dbReference>
<dbReference type="InterPro" id="IPR008332">
    <property type="entry name" value="MethylG_MeTrfase_N"/>
</dbReference>
<evidence type="ECO:0000256" key="2">
    <source>
        <dbReference type="ARBA" id="ARBA00008711"/>
    </source>
</evidence>
<keyword evidence="5 9" id="KW-0808">Transferase</keyword>
<dbReference type="Pfam" id="PF02870">
    <property type="entry name" value="Methyltransf_1N"/>
    <property type="match status" value="1"/>
</dbReference>
<feature type="domain" description="Methylguanine DNA methyltransferase ribonuclease-like" evidence="12">
    <location>
        <begin position="4"/>
        <end position="31"/>
    </location>
</feature>
<protein>
    <recommendedName>
        <fullName evidence="9">Methylated-DNA--protein-cysteine methyltransferase</fullName>
        <ecNumber evidence="9">2.1.1.63</ecNumber>
    </recommendedName>
    <alternativeName>
        <fullName evidence="9">6-O-methylguanine-DNA methyltransferase</fullName>
        <shortName evidence="9">MGMT</shortName>
    </alternativeName>
    <alternativeName>
        <fullName evidence="9">O-6-methylguanine-DNA-alkyltransferase</fullName>
    </alternativeName>
</protein>
<gene>
    <name evidence="13" type="ORF">BN940_09971</name>
</gene>
<keyword evidence="7 9" id="KW-0234">DNA repair</keyword>
<dbReference type="EC" id="2.1.1.63" evidence="9"/>
<evidence type="ECO:0000256" key="3">
    <source>
        <dbReference type="ARBA" id="ARBA00022490"/>
    </source>
</evidence>
<keyword evidence="3 9" id="KW-0963">Cytoplasm</keyword>
<dbReference type="HOGENOM" id="CLU_000445_52_2_4"/>
<dbReference type="NCBIfam" id="TIGR00589">
    <property type="entry name" value="ogt"/>
    <property type="match status" value="1"/>
</dbReference>
<organism evidence="13 14">
    <name type="scientific">Castellaniella defragrans (strain DSM 12143 / CCUG 39792 / 65Phen)</name>
    <name type="common">Alcaligenes defragrans</name>
    <dbReference type="NCBI Taxonomy" id="1437824"/>
    <lineage>
        <taxon>Bacteria</taxon>
        <taxon>Pseudomonadati</taxon>
        <taxon>Pseudomonadota</taxon>
        <taxon>Betaproteobacteria</taxon>
        <taxon>Burkholderiales</taxon>
        <taxon>Alcaligenaceae</taxon>
        <taxon>Castellaniella</taxon>
    </lineage>
</organism>
<dbReference type="GO" id="GO:0032259">
    <property type="term" value="P:methylation"/>
    <property type="evidence" value="ECO:0007669"/>
    <property type="project" value="UniProtKB-KW"/>
</dbReference>
<dbReference type="Gene3D" id="3.30.160.70">
    <property type="entry name" value="Methylated DNA-protein cysteine methyltransferase domain"/>
    <property type="match status" value="1"/>
</dbReference>
<dbReference type="InterPro" id="IPR023546">
    <property type="entry name" value="MGMT"/>
</dbReference>
<feature type="active site" description="Nucleophile; methyl group acceptor" evidence="9">
    <location>
        <position position="203"/>
    </location>
</feature>
<evidence type="ECO:0000313" key="14">
    <source>
        <dbReference type="Proteomes" id="UP000019805"/>
    </source>
</evidence>
<dbReference type="STRING" id="1437824.BN940_09971"/>
<dbReference type="EMBL" id="HG916765">
    <property type="protein sequence ID" value="CDM24454.1"/>
    <property type="molecule type" value="Genomic_DNA"/>
</dbReference>
<evidence type="ECO:0000259" key="12">
    <source>
        <dbReference type="Pfam" id="PF02870"/>
    </source>
</evidence>
<dbReference type="FunFam" id="1.10.10.10:FF:000214">
    <property type="entry name" value="Methylated-DNA--protein-cysteine methyltransferase"/>
    <property type="match status" value="1"/>
</dbReference>
<keyword evidence="14" id="KW-1185">Reference proteome</keyword>
<dbReference type="GO" id="GO:0005737">
    <property type="term" value="C:cytoplasm"/>
    <property type="evidence" value="ECO:0007669"/>
    <property type="project" value="UniProtKB-SubCell"/>
</dbReference>
<comment type="function">
    <text evidence="9">Involved in the cellular defense against the biological effects of O6-methylguanine (O6-MeG) and O4-methylthymine (O4-MeT) in DNA. Repairs the methylated nucleobase in DNA by stoichiometrically transferring the methyl group to a cysteine residue in the enzyme. This is a suicide reaction: the enzyme is irreversibly inactivated.</text>
</comment>
<dbReference type="CDD" id="cd06445">
    <property type="entry name" value="ATase"/>
    <property type="match status" value="1"/>
</dbReference>
<reference evidence="13 14" key="1">
    <citation type="journal article" date="2014" name="BMC Microbiol.">
        <title>The oxygen-independent metabolism of cyclic monoterpenes in Castellaniella defragrans 65Phen.</title>
        <authorList>
            <person name="Petasch J."/>
            <person name="Disch E.M."/>
            <person name="Markert S."/>
            <person name="Becher D."/>
            <person name="Schweder T."/>
            <person name="Huttel B."/>
            <person name="Reinhardt R."/>
            <person name="Harder J."/>
        </authorList>
    </citation>
    <scope>NUCLEOTIDE SEQUENCE [LARGE SCALE GENOMIC DNA]</scope>
    <source>
        <strain evidence="13">65Phen</strain>
    </source>
</reference>
<feature type="region of interest" description="Disordered" evidence="10">
    <location>
        <begin position="70"/>
        <end position="103"/>
    </location>
</feature>
<dbReference type="KEGG" id="cdn:BN940_09971"/>
<evidence type="ECO:0000256" key="10">
    <source>
        <dbReference type="SAM" id="MobiDB-lite"/>
    </source>
</evidence>
<evidence type="ECO:0000256" key="5">
    <source>
        <dbReference type="ARBA" id="ARBA00022679"/>
    </source>
</evidence>
<evidence type="ECO:0000256" key="1">
    <source>
        <dbReference type="ARBA" id="ARBA00001286"/>
    </source>
</evidence>
<dbReference type="PANTHER" id="PTHR10815:SF5">
    <property type="entry name" value="METHYLATED-DNA--PROTEIN-CYSTEINE METHYLTRANSFERASE"/>
    <property type="match status" value="1"/>
</dbReference>
<dbReference type="HAMAP" id="MF_00772">
    <property type="entry name" value="OGT"/>
    <property type="match status" value="1"/>
</dbReference>
<comment type="catalytic activity">
    <reaction evidence="8 9">
        <text>a 6-O-methyl-2'-deoxyguanosine in DNA + L-cysteinyl-[protein] = S-methyl-L-cysteinyl-[protein] + a 2'-deoxyguanosine in DNA</text>
        <dbReference type="Rhea" id="RHEA:24000"/>
        <dbReference type="Rhea" id="RHEA-COMP:10131"/>
        <dbReference type="Rhea" id="RHEA-COMP:10132"/>
        <dbReference type="Rhea" id="RHEA-COMP:11367"/>
        <dbReference type="Rhea" id="RHEA-COMP:11368"/>
        <dbReference type="ChEBI" id="CHEBI:29950"/>
        <dbReference type="ChEBI" id="CHEBI:82612"/>
        <dbReference type="ChEBI" id="CHEBI:85445"/>
        <dbReference type="ChEBI" id="CHEBI:85448"/>
        <dbReference type="EC" id="2.1.1.63"/>
    </reaction>
</comment>
<dbReference type="SUPFAM" id="SSF46767">
    <property type="entry name" value="Methylated DNA-protein cysteine methyltransferase, C-terminal domain"/>
    <property type="match status" value="1"/>
</dbReference>
<dbReference type="SUPFAM" id="SSF53155">
    <property type="entry name" value="Methylated DNA-protein cysteine methyltransferase domain"/>
    <property type="match status" value="2"/>
</dbReference>
<name>W8WXZ6_CASD6</name>
<dbReference type="AlphaFoldDB" id="W8WXZ6"/>
<evidence type="ECO:0000256" key="8">
    <source>
        <dbReference type="ARBA" id="ARBA00049348"/>
    </source>
</evidence>
<evidence type="ECO:0000313" key="13">
    <source>
        <dbReference type="EMBL" id="CDM24454.1"/>
    </source>
</evidence>
<dbReference type="PANTHER" id="PTHR10815">
    <property type="entry name" value="METHYLATED-DNA--PROTEIN-CYSTEINE METHYLTRANSFERASE"/>
    <property type="match status" value="1"/>
</dbReference>
<dbReference type="Gene3D" id="1.10.10.10">
    <property type="entry name" value="Winged helix-like DNA-binding domain superfamily/Winged helix DNA-binding domain"/>
    <property type="match status" value="1"/>
</dbReference>